<name>A0AAN6SIU9_9PEZI</name>
<gene>
    <name evidence="1" type="ORF">QBC32DRAFT_206583</name>
</gene>
<reference evidence="1" key="1">
    <citation type="journal article" date="2023" name="Mol. Phylogenet. Evol.">
        <title>Genome-scale phylogeny and comparative genomics of the fungal order Sordariales.</title>
        <authorList>
            <person name="Hensen N."/>
            <person name="Bonometti L."/>
            <person name="Westerberg I."/>
            <person name="Brannstrom I.O."/>
            <person name="Guillou S."/>
            <person name="Cros-Aarteil S."/>
            <person name="Calhoun S."/>
            <person name="Haridas S."/>
            <person name="Kuo A."/>
            <person name="Mondo S."/>
            <person name="Pangilinan J."/>
            <person name="Riley R."/>
            <person name="LaButti K."/>
            <person name="Andreopoulos B."/>
            <person name="Lipzen A."/>
            <person name="Chen C."/>
            <person name="Yan M."/>
            <person name="Daum C."/>
            <person name="Ng V."/>
            <person name="Clum A."/>
            <person name="Steindorff A."/>
            <person name="Ohm R.A."/>
            <person name="Martin F."/>
            <person name="Silar P."/>
            <person name="Natvig D.O."/>
            <person name="Lalanne C."/>
            <person name="Gautier V."/>
            <person name="Ament-Velasquez S.L."/>
            <person name="Kruys A."/>
            <person name="Hutchinson M.I."/>
            <person name="Powell A.J."/>
            <person name="Barry K."/>
            <person name="Miller A.N."/>
            <person name="Grigoriev I.V."/>
            <person name="Debuchy R."/>
            <person name="Gladieux P."/>
            <person name="Hiltunen Thoren M."/>
            <person name="Johannesson H."/>
        </authorList>
    </citation>
    <scope>NUCLEOTIDE SEQUENCE</scope>
    <source>
        <strain evidence="1">CBS 626.80</strain>
    </source>
</reference>
<organism evidence="1 2">
    <name type="scientific">Pseudoneurospora amorphoporcata</name>
    <dbReference type="NCBI Taxonomy" id="241081"/>
    <lineage>
        <taxon>Eukaryota</taxon>
        <taxon>Fungi</taxon>
        <taxon>Dikarya</taxon>
        <taxon>Ascomycota</taxon>
        <taxon>Pezizomycotina</taxon>
        <taxon>Sordariomycetes</taxon>
        <taxon>Sordariomycetidae</taxon>
        <taxon>Sordariales</taxon>
        <taxon>Sordariaceae</taxon>
        <taxon>Pseudoneurospora</taxon>
    </lineage>
</organism>
<evidence type="ECO:0000313" key="1">
    <source>
        <dbReference type="EMBL" id="KAK3955009.1"/>
    </source>
</evidence>
<dbReference type="EMBL" id="MU859082">
    <property type="protein sequence ID" value="KAK3955009.1"/>
    <property type="molecule type" value="Genomic_DNA"/>
</dbReference>
<dbReference type="AlphaFoldDB" id="A0AAN6SIU9"/>
<reference evidence="1" key="2">
    <citation type="submission" date="2023-06" db="EMBL/GenBank/DDBJ databases">
        <authorList>
            <consortium name="Lawrence Berkeley National Laboratory"/>
            <person name="Mondo S.J."/>
            <person name="Hensen N."/>
            <person name="Bonometti L."/>
            <person name="Westerberg I."/>
            <person name="Brannstrom I.O."/>
            <person name="Guillou S."/>
            <person name="Cros-Aarteil S."/>
            <person name="Calhoun S."/>
            <person name="Haridas S."/>
            <person name="Kuo A."/>
            <person name="Pangilinan J."/>
            <person name="Riley R."/>
            <person name="Labutti K."/>
            <person name="Andreopoulos B."/>
            <person name="Lipzen A."/>
            <person name="Chen C."/>
            <person name="Yanf M."/>
            <person name="Daum C."/>
            <person name="Ng V."/>
            <person name="Clum A."/>
            <person name="Steindorff A."/>
            <person name="Ohm R."/>
            <person name="Martin F."/>
            <person name="Silar P."/>
            <person name="Natvig D."/>
            <person name="Lalanne C."/>
            <person name="Gautier V."/>
            <person name="Ament-Velasquez S.L."/>
            <person name="Kruys A."/>
            <person name="Hutchinson M.I."/>
            <person name="Powell A.J."/>
            <person name="Barry K."/>
            <person name="Miller A.N."/>
            <person name="Grigoriev I.V."/>
            <person name="Debuchy R."/>
            <person name="Gladieux P."/>
            <person name="Thoren M.H."/>
            <person name="Johannesson H."/>
        </authorList>
    </citation>
    <scope>NUCLEOTIDE SEQUENCE</scope>
    <source>
        <strain evidence="1">CBS 626.80</strain>
    </source>
</reference>
<evidence type="ECO:0000313" key="2">
    <source>
        <dbReference type="Proteomes" id="UP001303222"/>
    </source>
</evidence>
<accession>A0AAN6SIU9</accession>
<keyword evidence="2" id="KW-1185">Reference proteome</keyword>
<sequence length="57" mass="6152">AHITERPHISHQHRLPSSRLSCLVGTQVRSQGSREWIHNAVTVPQSAGCREAALGGA</sequence>
<comment type="caution">
    <text evidence="1">The sequence shown here is derived from an EMBL/GenBank/DDBJ whole genome shotgun (WGS) entry which is preliminary data.</text>
</comment>
<protein>
    <submittedName>
        <fullName evidence="1">Uncharacterized protein</fullName>
    </submittedName>
</protein>
<proteinExistence type="predicted"/>
<dbReference type="Proteomes" id="UP001303222">
    <property type="component" value="Unassembled WGS sequence"/>
</dbReference>
<feature type="non-terminal residue" evidence="1">
    <location>
        <position position="1"/>
    </location>
</feature>